<feature type="compositionally biased region" description="Basic and acidic residues" evidence="1">
    <location>
        <begin position="33"/>
        <end position="42"/>
    </location>
</feature>
<proteinExistence type="predicted"/>
<gene>
    <name evidence="2" type="ordered locus">HCW_04235</name>
</gene>
<evidence type="ECO:0000313" key="3">
    <source>
        <dbReference type="Proteomes" id="UP000005010"/>
    </source>
</evidence>
<feature type="compositionally biased region" description="Basic and acidic residues" evidence="1">
    <location>
        <begin position="8"/>
        <end position="26"/>
    </location>
</feature>
<accession>I0EME7</accession>
<protein>
    <submittedName>
        <fullName evidence="2">Uncharacterized protein</fullName>
    </submittedName>
</protein>
<name>I0EME7_HELC0</name>
<reference evidence="3" key="1">
    <citation type="submission" date="2012-04" db="EMBL/GenBank/DDBJ databases">
        <title>Complete genome sequence of Helicobacter cetorum strain MIT 00-7128.</title>
        <authorList>
            <person name="Kersulyte D."/>
            <person name="Berg D.E."/>
        </authorList>
    </citation>
    <scope>NUCLEOTIDE SEQUENCE [LARGE SCALE GENOMIC DNA]</scope>
    <source>
        <strain evidence="3">MIT 00-7128</strain>
    </source>
</reference>
<dbReference type="AlphaFoldDB" id="I0EME7"/>
<dbReference type="KEGG" id="hce:HCW_04235"/>
<keyword evidence="3" id="KW-1185">Reference proteome</keyword>
<feature type="region of interest" description="Disordered" evidence="1">
    <location>
        <begin position="1"/>
        <end position="42"/>
    </location>
</feature>
<dbReference type="Proteomes" id="UP000005010">
    <property type="component" value="Chromosome"/>
</dbReference>
<dbReference type="EMBL" id="CP003479">
    <property type="protein sequence ID" value="AFI04116.1"/>
    <property type="molecule type" value="Genomic_DNA"/>
</dbReference>
<evidence type="ECO:0000256" key="1">
    <source>
        <dbReference type="SAM" id="MobiDB-lite"/>
    </source>
</evidence>
<organism evidence="2 3">
    <name type="scientific">Helicobacter cetorum (strain ATCC BAA-429 / MIT 00-7128)</name>
    <dbReference type="NCBI Taxonomy" id="182217"/>
    <lineage>
        <taxon>Bacteria</taxon>
        <taxon>Pseudomonadati</taxon>
        <taxon>Campylobacterota</taxon>
        <taxon>Epsilonproteobacteria</taxon>
        <taxon>Campylobacterales</taxon>
        <taxon>Helicobacteraceae</taxon>
        <taxon>Helicobacter</taxon>
    </lineage>
</organism>
<sequence>MNFKNTKHLKENNAKDLHELEQKFDEQYNSTDKNTKQKDEKKNFTISLSVKTMRDLEDYLKEFGIFNENKSSFVQEAIEEHLRRKKSTLKERLSELIKKL</sequence>
<dbReference type="HOGENOM" id="CLU_2382165_0_0_7"/>
<dbReference type="RefSeq" id="WP_014660986.1">
    <property type="nucleotide sequence ID" value="NC_017737.1"/>
</dbReference>
<dbReference type="PATRIC" id="fig|182217.3.peg.904"/>
<dbReference type="STRING" id="182217.HCW_04235"/>
<evidence type="ECO:0000313" key="2">
    <source>
        <dbReference type="EMBL" id="AFI04116.1"/>
    </source>
</evidence>